<evidence type="ECO:0000259" key="2">
    <source>
        <dbReference type="Pfam" id="PF00326"/>
    </source>
</evidence>
<comment type="caution">
    <text evidence="3">The sequence shown here is derived from an EMBL/GenBank/DDBJ whole genome shotgun (WGS) entry which is preliminary data.</text>
</comment>
<gene>
    <name evidence="3" type="ORF">GRI35_08945</name>
</gene>
<dbReference type="Gene3D" id="3.40.50.1820">
    <property type="entry name" value="alpha/beta hydrolase"/>
    <property type="match status" value="1"/>
</dbReference>
<sequence>MFTAWCTPAFSQESMNDDELFGARLSVLDVSISPDGSKLAIIAPGGKSEEIVYVINIETAGQPKAVLRNNDPLGELIWCNWATNDRVICQLRTVERDQGRLLSFSRLIVVDDDGANAGMLTQPKGANALSIIQDGGSVISWDVDGEDDTILMTREFVPESSNGTQIYSNQEGLGVDAVNVKTLKRRRAEKPRNVAARYIADDSGRVRLMAVRTFKDGYLRGDTTYLYRDAGKDDWNPFEIAEDMVPVAVDSRTNRAFAFGTKDGFASLYSISLDGNETIDLLVHRDNADVDSLLRIGRKNRVVGASYATDRRQIAFFDEELKGLAASLQKALPGNPLIEFVDSSEDESKLLIIASRDVDPGMVYLFDKNTKRLEELLPLRNGMADIEMGTMRTVSYPAADGTEIPAYLTLPPRSDGRDLPALVMPHGGPSARDEWGFDWLAQYFARQGYAVLQPNYRGSAGYGSDWYMRNGFQSWRIAVGDVADAGRWLVNQNIADADKLAIVGWSYGGYAALQSDVVAPGLFKAVVAIAPVTDLGMLKSEAEGFTNFRLVEKFVGSGPHVSAGSPARNADSIVSPVLLFHGEYDENVSVNHSRLMVDALKDVGKSANYVEYKGLDHYLDDSETRRSMLKTTTTFLTEHLGED</sequence>
<dbReference type="InterPro" id="IPR029058">
    <property type="entry name" value="AB_hydrolase_fold"/>
</dbReference>
<reference evidence="3 4" key="1">
    <citation type="submission" date="2019-12" db="EMBL/GenBank/DDBJ databases">
        <title>Genomic-based taxomic classification of the family Erythrobacteraceae.</title>
        <authorList>
            <person name="Xu L."/>
        </authorList>
    </citation>
    <scope>NUCLEOTIDE SEQUENCE [LARGE SCALE GENOMIC DNA]</scope>
    <source>
        <strain evidence="3 4">KCTC 42006</strain>
    </source>
</reference>
<keyword evidence="1 3" id="KW-0378">Hydrolase</keyword>
<dbReference type="InterPro" id="IPR001375">
    <property type="entry name" value="Peptidase_S9_cat"/>
</dbReference>
<protein>
    <submittedName>
        <fullName evidence="3">Alpha/beta fold hydrolase</fullName>
    </submittedName>
</protein>
<dbReference type="PANTHER" id="PTHR42776">
    <property type="entry name" value="SERINE PEPTIDASE S9 FAMILY MEMBER"/>
    <property type="match status" value="1"/>
</dbReference>
<dbReference type="SUPFAM" id="SSF82171">
    <property type="entry name" value="DPP6 N-terminal domain-like"/>
    <property type="match status" value="1"/>
</dbReference>
<evidence type="ECO:0000313" key="3">
    <source>
        <dbReference type="EMBL" id="MXO83486.1"/>
    </source>
</evidence>
<dbReference type="GO" id="GO:0004252">
    <property type="term" value="F:serine-type endopeptidase activity"/>
    <property type="evidence" value="ECO:0007669"/>
    <property type="project" value="TreeGrafter"/>
</dbReference>
<evidence type="ECO:0000313" key="4">
    <source>
        <dbReference type="Proteomes" id="UP000460290"/>
    </source>
</evidence>
<organism evidence="3 4">
    <name type="scientific">Pontixanthobacter aestiaquae</name>
    <dbReference type="NCBI Taxonomy" id="1509367"/>
    <lineage>
        <taxon>Bacteria</taxon>
        <taxon>Pseudomonadati</taxon>
        <taxon>Pseudomonadota</taxon>
        <taxon>Alphaproteobacteria</taxon>
        <taxon>Sphingomonadales</taxon>
        <taxon>Erythrobacteraceae</taxon>
        <taxon>Pontixanthobacter</taxon>
    </lineage>
</organism>
<dbReference type="OrthoDB" id="1094230at2"/>
<name>A0A844Z8C6_9SPHN</name>
<keyword evidence="4" id="KW-1185">Reference proteome</keyword>
<dbReference type="Pfam" id="PF00326">
    <property type="entry name" value="Peptidase_S9"/>
    <property type="match status" value="1"/>
</dbReference>
<dbReference type="SUPFAM" id="SSF53474">
    <property type="entry name" value="alpha/beta-Hydrolases"/>
    <property type="match status" value="1"/>
</dbReference>
<evidence type="ECO:0000256" key="1">
    <source>
        <dbReference type="ARBA" id="ARBA00022801"/>
    </source>
</evidence>
<accession>A0A844Z8C6</accession>
<dbReference type="PANTHER" id="PTHR42776:SF27">
    <property type="entry name" value="DIPEPTIDYL PEPTIDASE FAMILY MEMBER 6"/>
    <property type="match status" value="1"/>
</dbReference>
<dbReference type="EMBL" id="WTYZ01000001">
    <property type="protein sequence ID" value="MXO83486.1"/>
    <property type="molecule type" value="Genomic_DNA"/>
</dbReference>
<proteinExistence type="predicted"/>
<dbReference type="AlphaFoldDB" id="A0A844Z8C6"/>
<dbReference type="GO" id="GO:0006508">
    <property type="term" value="P:proteolysis"/>
    <property type="evidence" value="ECO:0007669"/>
    <property type="project" value="InterPro"/>
</dbReference>
<dbReference type="Proteomes" id="UP000460290">
    <property type="component" value="Unassembled WGS sequence"/>
</dbReference>
<feature type="domain" description="Peptidase S9 prolyl oligopeptidase catalytic" evidence="2">
    <location>
        <begin position="435"/>
        <end position="642"/>
    </location>
</feature>